<protein>
    <submittedName>
        <fullName evidence="1">Uncharacterized protein</fullName>
    </submittedName>
</protein>
<proteinExistence type="predicted"/>
<dbReference type="PANTHER" id="PTHR28608">
    <property type="entry name" value="INTEGRATOR COMPLEX SUBUNIT 2"/>
    <property type="match status" value="1"/>
</dbReference>
<dbReference type="PANTHER" id="PTHR28608:SF1">
    <property type="entry name" value="INTEGRATOR COMPLEX SUBUNIT 2"/>
    <property type="match status" value="1"/>
</dbReference>
<organism evidence="1">
    <name type="scientific">Spongospora subterranea</name>
    <dbReference type="NCBI Taxonomy" id="70186"/>
    <lineage>
        <taxon>Eukaryota</taxon>
        <taxon>Sar</taxon>
        <taxon>Rhizaria</taxon>
        <taxon>Endomyxa</taxon>
        <taxon>Phytomyxea</taxon>
        <taxon>Plasmodiophorida</taxon>
        <taxon>Plasmodiophoridae</taxon>
        <taxon>Spongospora</taxon>
    </lineage>
</organism>
<dbReference type="EMBL" id="HACM01004500">
    <property type="protein sequence ID" value="CRZ04942.1"/>
    <property type="molecule type" value="Transcribed_RNA"/>
</dbReference>
<dbReference type="GO" id="GO:0032039">
    <property type="term" value="C:integrator complex"/>
    <property type="evidence" value="ECO:0007669"/>
    <property type="project" value="InterPro"/>
</dbReference>
<accession>A0A0H5QT91</accession>
<dbReference type="InterPro" id="IPR029321">
    <property type="entry name" value="INTS2"/>
</dbReference>
<reference evidence="1" key="1">
    <citation type="submission" date="2015-04" db="EMBL/GenBank/DDBJ databases">
        <title>The genome sequence of the plant pathogenic Rhizarian Plasmodiophora brassicae reveals insights in its biotrophic life cycle and the origin of chitin synthesis.</title>
        <authorList>
            <person name="Schwelm A."/>
            <person name="Fogelqvist J."/>
            <person name="Knaust A."/>
            <person name="Julke S."/>
            <person name="Lilja T."/>
            <person name="Dhandapani V."/>
            <person name="Bonilla-Rosso G."/>
            <person name="Karlsson M."/>
            <person name="Shevchenko A."/>
            <person name="Choi S.R."/>
            <person name="Kim H.G."/>
            <person name="Park J.Y."/>
            <person name="Lim Y.P."/>
            <person name="Ludwig-Muller J."/>
            <person name="Dixelius C."/>
        </authorList>
    </citation>
    <scope>NUCLEOTIDE SEQUENCE</scope>
    <source>
        <tissue evidence="1">Potato root galls</tissue>
    </source>
</reference>
<sequence>MYAAVRSLDIQTLGRASEADITPYLPVLILYAESLPHCRALLDKFAKPANAVLRFHQEISNIHQIPELTTSCLDEIPAFSRCPLKARIQIVIQLIRSCSPSVILSSSVVRDEVGSIIAIILLQSIEVLPLPLLLKSLIVQDDGAGLVERIAMNCHDLTSTIVDHCIDYLDDALSSSAESTLRRLAGLSLANAHAVRRALVSRKSSASIIFQITAEILRDDASFLSSIFARTNYSDLHLINSLRSLPGSSDTKSAQNQGKATSTTVNPLCRLISARISQALGSLIGLVDQEVYSEAMLLFHTLCQMHSTLQFLFSREAVNAALDTLQNLAFHSQPLSDHCLCFLFLCSNLFKVASAERVRSSFSGAYRSLLFLRITMACTQGDRSIGGLLSEAVGFSIRPLTGHLEKLAEIIVAEMSSSVVELVLTTSAMNLELFSYALRSNQLKSELQGPSRAHVKTCLTNCIQQIITNPRLPLNPLFPAVLRNIAELCISSSTVSDAYSRLSWVHLLPEAVIFGSLKSISLGVETRQTVVSKSRVATAVLVTYYALYFNRSANSKATAAYQAFRYPSTIIESLPAIGLIRYMEKSSPDFDSILPSFLDLVFDVFPELPQIDDELYDSVYSHLRLCSLPLLTQSCSSASQQNPHWCVDVLSATSIPPTIAETSQFVAVLYHFLNSDEDIRMGLDEDVREVWHYCRCLSGSISFFHLSLVAFTGRVFLLSEIDDNPGLALQCSPRTWTVSESLLKVFLQSVRVFLQRFRAHVKASGDFSVNPLIYDLKVALNVIRFSIGSGSDAIGFLGCRYVDSECRKHPGLLSSILSQGFDIDILPKFVKYTPIVKESTSLVLPLLSLEYENEQIFSLHLLAELTLVRADGTLELCSMVLNRFAGETSDTIVPHLGVLRSCLISLVSFVKVYPKLIPDLVRLLTIVRPERGVPSLESDLAREVDDAFTLIAQTMP</sequence>
<dbReference type="GO" id="GO:0034472">
    <property type="term" value="P:snRNA 3'-end processing"/>
    <property type="evidence" value="ECO:0007669"/>
    <property type="project" value="TreeGrafter"/>
</dbReference>
<name>A0A0H5QT91_9EUKA</name>
<dbReference type="AlphaFoldDB" id="A0A0H5QT91"/>
<dbReference type="Pfam" id="PF14750">
    <property type="entry name" value="INTS2"/>
    <property type="match status" value="1"/>
</dbReference>
<evidence type="ECO:0000313" key="1">
    <source>
        <dbReference type="EMBL" id="CRZ04942.1"/>
    </source>
</evidence>